<feature type="compositionally biased region" description="Pro residues" evidence="1">
    <location>
        <begin position="504"/>
        <end position="513"/>
    </location>
</feature>
<gene>
    <name evidence="2" type="ORF">AUEXF2481DRAFT_30609</name>
</gene>
<proteinExistence type="predicted"/>
<organism evidence="2 3">
    <name type="scientific">Aureobasidium subglaciale (strain EXF-2481)</name>
    <name type="common">Aureobasidium pullulans var. subglaciale</name>
    <dbReference type="NCBI Taxonomy" id="1043005"/>
    <lineage>
        <taxon>Eukaryota</taxon>
        <taxon>Fungi</taxon>
        <taxon>Dikarya</taxon>
        <taxon>Ascomycota</taxon>
        <taxon>Pezizomycotina</taxon>
        <taxon>Dothideomycetes</taxon>
        <taxon>Dothideomycetidae</taxon>
        <taxon>Dothideales</taxon>
        <taxon>Saccotheciaceae</taxon>
        <taxon>Aureobasidium</taxon>
    </lineage>
</organism>
<feature type="region of interest" description="Disordered" evidence="1">
    <location>
        <begin position="235"/>
        <end position="281"/>
    </location>
</feature>
<dbReference type="InParanoid" id="A0A074YDD2"/>
<dbReference type="OrthoDB" id="3922109at2759"/>
<feature type="region of interest" description="Disordered" evidence="1">
    <location>
        <begin position="493"/>
        <end position="513"/>
    </location>
</feature>
<protein>
    <submittedName>
        <fullName evidence="2">Uncharacterized protein</fullName>
    </submittedName>
</protein>
<reference evidence="2 3" key="1">
    <citation type="journal article" date="2014" name="BMC Genomics">
        <title>Genome sequencing of four Aureobasidium pullulans varieties: biotechnological potential, stress tolerance, and description of new species.</title>
        <authorList>
            <person name="Gostin Ar C."/>
            <person name="Ohm R.A."/>
            <person name="Kogej T."/>
            <person name="Sonjak S."/>
            <person name="Turk M."/>
            <person name="Zajc J."/>
            <person name="Zalar P."/>
            <person name="Grube M."/>
            <person name="Sun H."/>
            <person name="Han J."/>
            <person name="Sharma A."/>
            <person name="Chiniquy J."/>
            <person name="Ngan C.Y."/>
            <person name="Lipzen A."/>
            <person name="Barry K."/>
            <person name="Grigoriev I.V."/>
            <person name="Gunde-Cimerman N."/>
        </authorList>
    </citation>
    <scope>NUCLEOTIDE SEQUENCE [LARGE SCALE GENOMIC DNA]</scope>
    <source>
        <strain evidence="2 3">EXF-2481</strain>
    </source>
</reference>
<evidence type="ECO:0000313" key="3">
    <source>
        <dbReference type="Proteomes" id="UP000030641"/>
    </source>
</evidence>
<keyword evidence="3" id="KW-1185">Reference proteome</keyword>
<dbReference type="AlphaFoldDB" id="A0A074YDD2"/>
<accession>A0A074YDD2</accession>
<dbReference type="EMBL" id="KL584763">
    <property type="protein sequence ID" value="KEQ94059.1"/>
    <property type="molecule type" value="Genomic_DNA"/>
</dbReference>
<dbReference type="Proteomes" id="UP000030641">
    <property type="component" value="Unassembled WGS sequence"/>
</dbReference>
<dbReference type="RefSeq" id="XP_013342517.1">
    <property type="nucleotide sequence ID" value="XM_013487063.1"/>
</dbReference>
<evidence type="ECO:0000256" key="1">
    <source>
        <dbReference type="SAM" id="MobiDB-lite"/>
    </source>
</evidence>
<name>A0A074YDD2_AURSE</name>
<dbReference type="GeneID" id="25364221"/>
<feature type="compositionally biased region" description="Acidic residues" evidence="1">
    <location>
        <begin position="239"/>
        <end position="265"/>
    </location>
</feature>
<evidence type="ECO:0000313" key="2">
    <source>
        <dbReference type="EMBL" id="KEQ94059.1"/>
    </source>
</evidence>
<dbReference type="HOGENOM" id="CLU_040664_0_0_1"/>
<sequence>MAGIILHHELEHGSATAGQIHNNSTNIQTSSSLTLVKPMFHRKYYTTHTFHDFVTPDLNSIIHIMGPWQALDALERTLTSTGDIHALRYDETPKLSPWLPFLISLNTVCTQIGLPIMTEDDLQQFLCTPWFLDFAKHSVKHNKLENKLDLGKLASTSAVTEDHMSVVLEAFAACHSIDKIELGIVHLCKNGIEAQLYPWTANGDKHTVWIVVNDLCKPIVFYGLGRRNFSKQIAAVDQSSDDDDSDHEDSDDEDSAQEEEEDEENTDAHLPEVSTTTLSNFITKPRETASRIVAQRTPLNAGLTVDTILQNHIDRLHYNNVLKVGLNYSNAQIAKKVNEADAAVKKSTKESTKNSRFETGASGVVKRINTAIKYIEDQLNIKSGAFRTEYDRTRKANGVPIRGKDEVSEADLATFATQIRGAMEWIEAGGPRPLTLVPYGTAGLTGSASTSTAPSTTAAIAPVPHIFNQYPGMIPAPVSQTVAPTSNSWIPAGYDPASSVPIGRGPPPDASPQ</sequence>